<dbReference type="Gene3D" id="2.40.70.10">
    <property type="entry name" value="Acid Proteases"/>
    <property type="match status" value="1"/>
</dbReference>
<dbReference type="CDD" id="cd00303">
    <property type="entry name" value="retropepsin_like"/>
    <property type="match status" value="1"/>
</dbReference>
<dbReference type="PANTHER" id="PTHR33067">
    <property type="entry name" value="RNA-DIRECTED DNA POLYMERASE-RELATED"/>
    <property type="match status" value="1"/>
</dbReference>
<sequence>MVVLMLSYFIRVMDPNSSLGKICLGENVVKISSDKVEGSGDWNSPEFQDTANSGQKKETKVLVFHQMDTEEVSDRFVAPCFVHGLEAYDGEINLGVEEIMILNENAVKLCLEHMVKRGNKIVKKELIVALRAITDFEAGTITIYPDIDPFLEETKEEEKSMDDWDQLLSFNLDDIPLLGEEELPPFVCKMGKSSRNKKRAMESLNLFYQDIGTSSSASGHLTQEKEAKEALAIRISQKFALLEEVELDGKIVKEEEEAVKRIKGDAFKEKNNPRAFIFPIRLEGPVNKNALADTGSDINTMPYRIYEQLGREEIKKVDKGITMINHTQAEAMGILTNVLCQVGVTTLTAKFLILDIPIDHDAPIVVGRGFLRMIGGITMGTHDDEAGSSRSKCFRQHKTVEEVLLPQVHHEFLLWEGCNRDAKSRMGCDGEIDDMLRIKLREAESNEEIFTYVAWIRAFNINEPIYAELFHEFYSTYEFDEVCDDDELKSKKIIKFRLGGRAHNLTLLKFARRLGLYHADELEEDGFDVYFQGGLRSDDNFNAQEYWLSISREENLGLSRSHTSTIRSPVLRVIHKMITYGLCQRMTGYDKIQKNDLWLLSMFDARYQNGYANVAWLIAKWMKRKGAGPQKESQICCGQFISKIAMKSRALTDDVIRSLSALIYYRDLDTTTLRDLIDSEGRLILEDPQPSVPRVGIPRPPRASMQDLYDRMGRMEICQEAIERMKYRQSYH</sequence>
<evidence type="ECO:0000313" key="1">
    <source>
        <dbReference type="EMBL" id="GJT15822.1"/>
    </source>
</evidence>
<name>A0ABQ5BPW0_9ASTR</name>
<comment type="caution">
    <text evidence="1">The sequence shown here is derived from an EMBL/GenBank/DDBJ whole genome shotgun (WGS) entry which is preliminary data.</text>
</comment>
<keyword evidence="2" id="KW-1185">Reference proteome</keyword>
<protein>
    <submittedName>
        <fullName evidence="1">Ribonuclease H-like domain-containing protein</fullName>
    </submittedName>
</protein>
<proteinExistence type="predicted"/>
<dbReference type="EMBL" id="BQNB010013426">
    <property type="protein sequence ID" value="GJT15822.1"/>
    <property type="molecule type" value="Genomic_DNA"/>
</dbReference>
<reference evidence="1" key="2">
    <citation type="submission" date="2022-01" db="EMBL/GenBank/DDBJ databases">
        <authorList>
            <person name="Yamashiro T."/>
            <person name="Shiraishi A."/>
            <person name="Satake H."/>
            <person name="Nakayama K."/>
        </authorList>
    </citation>
    <scope>NUCLEOTIDE SEQUENCE</scope>
</reference>
<dbReference type="PANTHER" id="PTHR33067:SF9">
    <property type="entry name" value="RNA-DIRECTED DNA POLYMERASE"/>
    <property type="match status" value="1"/>
</dbReference>
<organism evidence="1 2">
    <name type="scientific">Tanacetum coccineum</name>
    <dbReference type="NCBI Taxonomy" id="301880"/>
    <lineage>
        <taxon>Eukaryota</taxon>
        <taxon>Viridiplantae</taxon>
        <taxon>Streptophyta</taxon>
        <taxon>Embryophyta</taxon>
        <taxon>Tracheophyta</taxon>
        <taxon>Spermatophyta</taxon>
        <taxon>Magnoliopsida</taxon>
        <taxon>eudicotyledons</taxon>
        <taxon>Gunneridae</taxon>
        <taxon>Pentapetalae</taxon>
        <taxon>asterids</taxon>
        <taxon>campanulids</taxon>
        <taxon>Asterales</taxon>
        <taxon>Asteraceae</taxon>
        <taxon>Asteroideae</taxon>
        <taxon>Anthemideae</taxon>
        <taxon>Anthemidinae</taxon>
        <taxon>Tanacetum</taxon>
    </lineage>
</organism>
<reference evidence="1" key="1">
    <citation type="journal article" date="2022" name="Int. J. Mol. Sci.">
        <title>Draft Genome of Tanacetum Coccineum: Genomic Comparison of Closely Related Tanacetum-Family Plants.</title>
        <authorList>
            <person name="Yamashiro T."/>
            <person name="Shiraishi A."/>
            <person name="Nakayama K."/>
            <person name="Satake H."/>
        </authorList>
    </citation>
    <scope>NUCLEOTIDE SEQUENCE</scope>
</reference>
<accession>A0ABQ5BPW0</accession>
<gene>
    <name evidence="1" type="ORF">Tco_0874528</name>
</gene>
<evidence type="ECO:0000313" key="2">
    <source>
        <dbReference type="Proteomes" id="UP001151760"/>
    </source>
</evidence>
<dbReference type="Proteomes" id="UP001151760">
    <property type="component" value="Unassembled WGS sequence"/>
</dbReference>
<dbReference type="InterPro" id="IPR021109">
    <property type="entry name" value="Peptidase_aspartic_dom_sf"/>
</dbReference>